<evidence type="ECO:0000256" key="1">
    <source>
        <dbReference type="ARBA" id="ARBA00023157"/>
    </source>
</evidence>
<evidence type="ECO:0000256" key="2">
    <source>
        <dbReference type="ARBA" id="ARBA00024195"/>
    </source>
</evidence>
<keyword evidence="1" id="KW-1015">Disulfide bond</keyword>
<sequence length="606" mass="67250">MKHILFVSIGLFAFFGKSALSQNCVSDQCLPANKGCDRFYQSHKITVPDENNKPDCTGTHGAGKLVYCCATQQDATEQRAEMAKTRELKSMKTLARTIMGAEPNEYPHQVHFRTRGMCGGTVYNKNWIITAAHCVRYGNDPNNYTSSTGQYRWKPNGDVKQAYVIAGLSHVADAPEANKYYIDQVIWHENWNPTQIGYGYDIALLHLKKPLALEKGKIQPMKLESANYIPNYGGNGVVIGFGNVNEKLGSASDDLMETVGPIHHPATGIRISFDPLNAEPMGTKLNHMHLAIGGGESGVIVGQGDSGGPFICADDNNKPILCGIASFKSCDPFVMCKKPSYFQRLAPMLGWIKNNTNNERQEEELFFDEPLFPQKVQNKKVPKSLVRIIHREKACTGVIVTSTMILTTADCMTNPDFSKAHPIVYHFASEDSLDYQGTGAGALPDFQPNVSKNVSHYLEKPFNRNDMGFLLLTTPVPADYAVKLAPVGYQMKGRSAEYTFNEVTNSVEKRNFLEMDKEDCASKLRSVDRNLELTPDQLCMRQVYSAEKDCKRDLGGMLLCENGKYLCGIGSFHACKANGFPEIFTNYLSGRDTMRADLDVNMEANP</sequence>
<evidence type="ECO:0000313" key="6">
    <source>
        <dbReference type="Proteomes" id="UP001642540"/>
    </source>
</evidence>
<feature type="domain" description="Peptidase S1" evidence="4">
    <location>
        <begin position="98"/>
        <end position="357"/>
    </location>
</feature>
<dbReference type="CDD" id="cd00190">
    <property type="entry name" value="Tryp_SPc"/>
    <property type="match status" value="1"/>
</dbReference>
<dbReference type="PROSITE" id="PS00134">
    <property type="entry name" value="TRYPSIN_HIS"/>
    <property type="match status" value="1"/>
</dbReference>
<dbReference type="PANTHER" id="PTHR24256">
    <property type="entry name" value="TRYPTASE-RELATED"/>
    <property type="match status" value="1"/>
</dbReference>
<dbReference type="InterPro" id="IPR001254">
    <property type="entry name" value="Trypsin_dom"/>
</dbReference>
<dbReference type="EMBL" id="CAXLJM020000021">
    <property type="protein sequence ID" value="CAL8087500.1"/>
    <property type="molecule type" value="Genomic_DNA"/>
</dbReference>
<dbReference type="InterPro" id="IPR018114">
    <property type="entry name" value="TRYPSIN_HIS"/>
</dbReference>
<evidence type="ECO:0000313" key="5">
    <source>
        <dbReference type="EMBL" id="CAL8087500.1"/>
    </source>
</evidence>
<dbReference type="Gene3D" id="2.40.10.10">
    <property type="entry name" value="Trypsin-like serine proteases"/>
    <property type="match status" value="3"/>
</dbReference>
<evidence type="ECO:0000256" key="3">
    <source>
        <dbReference type="SAM" id="SignalP"/>
    </source>
</evidence>
<dbReference type="InterPro" id="IPR001314">
    <property type="entry name" value="Peptidase_S1A"/>
</dbReference>
<dbReference type="PROSITE" id="PS50240">
    <property type="entry name" value="TRYPSIN_DOM"/>
    <property type="match status" value="2"/>
</dbReference>
<feature type="chain" id="PRO_5046456848" description="Peptidase S1 domain-containing protein" evidence="3">
    <location>
        <begin position="22"/>
        <end position="606"/>
    </location>
</feature>
<feature type="domain" description="Peptidase S1" evidence="4">
    <location>
        <begin position="395"/>
        <end position="599"/>
    </location>
</feature>
<dbReference type="SMART" id="SM00020">
    <property type="entry name" value="Tryp_SPc"/>
    <property type="match status" value="1"/>
</dbReference>
<dbReference type="InterPro" id="IPR051487">
    <property type="entry name" value="Ser/Thr_Proteases_Immune/Dev"/>
</dbReference>
<comment type="similarity">
    <text evidence="2">Belongs to the peptidase S1 family. CLIP subfamily.</text>
</comment>
<organism evidence="5 6">
    <name type="scientific">Orchesella dallaii</name>
    <dbReference type="NCBI Taxonomy" id="48710"/>
    <lineage>
        <taxon>Eukaryota</taxon>
        <taxon>Metazoa</taxon>
        <taxon>Ecdysozoa</taxon>
        <taxon>Arthropoda</taxon>
        <taxon>Hexapoda</taxon>
        <taxon>Collembola</taxon>
        <taxon>Entomobryomorpha</taxon>
        <taxon>Entomobryoidea</taxon>
        <taxon>Orchesellidae</taxon>
        <taxon>Orchesellinae</taxon>
        <taxon>Orchesella</taxon>
    </lineage>
</organism>
<name>A0ABP1Q3H2_9HEXA</name>
<dbReference type="SUPFAM" id="SSF50494">
    <property type="entry name" value="Trypsin-like serine proteases"/>
    <property type="match status" value="2"/>
</dbReference>
<feature type="signal peptide" evidence="3">
    <location>
        <begin position="1"/>
        <end position="21"/>
    </location>
</feature>
<accession>A0ABP1Q3H2</accession>
<dbReference type="PRINTS" id="PR00722">
    <property type="entry name" value="CHYMOTRYPSIN"/>
</dbReference>
<dbReference type="InterPro" id="IPR009003">
    <property type="entry name" value="Peptidase_S1_PA"/>
</dbReference>
<gene>
    <name evidence="5" type="ORF">ODALV1_LOCUS6763</name>
</gene>
<dbReference type="Pfam" id="PF00089">
    <property type="entry name" value="Trypsin"/>
    <property type="match status" value="2"/>
</dbReference>
<comment type="caution">
    <text evidence="5">The sequence shown here is derived from an EMBL/GenBank/DDBJ whole genome shotgun (WGS) entry which is preliminary data.</text>
</comment>
<proteinExistence type="inferred from homology"/>
<dbReference type="InterPro" id="IPR043504">
    <property type="entry name" value="Peptidase_S1_PA_chymotrypsin"/>
</dbReference>
<reference evidence="5 6" key="1">
    <citation type="submission" date="2024-08" db="EMBL/GenBank/DDBJ databases">
        <authorList>
            <person name="Cucini C."/>
            <person name="Frati F."/>
        </authorList>
    </citation>
    <scope>NUCLEOTIDE SEQUENCE [LARGE SCALE GENOMIC DNA]</scope>
</reference>
<keyword evidence="3" id="KW-0732">Signal</keyword>
<keyword evidence="6" id="KW-1185">Reference proteome</keyword>
<dbReference type="Proteomes" id="UP001642540">
    <property type="component" value="Unassembled WGS sequence"/>
</dbReference>
<protein>
    <recommendedName>
        <fullName evidence="4">Peptidase S1 domain-containing protein</fullName>
    </recommendedName>
</protein>
<evidence type="ECO:0000259" key="4">
    <source>
        <dbReference type="PROSITE" id="PS50240"/>
    </source>
</evidence>